<protein>
    <recommendedName>
        <fullName evidence="6">Small ribosomal subunit protein uS17</fullName>
    </recommendedName>
</protein>
<dbReference type="InterPro" id="IPR019984">
    <property type="entry name" value="Ribosomal_uS17_bact/chlr"/>
</dbReference>
<dbReference type="Pfam" id="PF00366">
    <property type="entry name" value="Ribosomal_S17"/>
    <property type="match status" value="1"/>
</dbReference>
<dbReference type="InterPro" id="IPR000266">
    <property type="entry name" value="Ribosomal_uS17"/>
</dbReference>
<keyword evidence="2 6" id="KW-0699">rRNA-binding</keyword>
<proteinExistence type="inferred from homology"/>
<evidence type="ECO:0000256" key="6">
    <source>
        <dbReference type="HAMAP-Rule" id="MF_01345"/>
    </source>
</evidence>
<organism evidence="7 8">
    <name type="scientific">Candidatus Magasanikbacteria bacterium RIFCSPLOWO2_12_FULL_43_12</name>
    <dbReference type="NCBI Taxonomy" id="1798692"/>
    <lineage>
        <taxon>Bacteria</taxon>
        <taxon>Candidatus Magasanikiibacteriota</taxon>
    </lineage>
</organism>
<dbReference type="GO" id="GO:0019843">
    <property type="term" value="F:rRNA binding"/>
    <property type="evidence" value="ECO:0007669"/>
    <property type="project" value="UniProtKB-UniRule"/>
</dbReference>
<keyword evidence="5 6" id="KW-0687">Ribonucleoprotein</keyword>
<dbReference type="AlphaFoldDB" id="A0A1F6MTS5"/>
<reference evidence="7 8" key="1">
    <citation type="journal article" date="2016" name="Nat. Commun.">
        <title>Thousands of microbial genomes shed light on interconnected biogeochemical processes in an aquifer system.</title>
        <authorList>
            <person name="Anantharaman K."/>
            <person name="Brown C.T."/>
            <person name="Hug L.A."/>
            <person name="Sharon I."/>
            <person name="Castelle C.J."/>
            <person name="Probst A.J."/>
            <person name="Thomas B.C."/>
            <person name="Singh A."/>
            <person name="Wilkins M.J."/>
            <person name="Karaoz U."/>
            <person name="Brodie E.L."/>
            <person name="Williams K.H."/>
            <person name="Hubbard S.S."/>
            <person name="Banfield J.F."/>
        </authorList>
    </citation>
    <scope>NUCLEOTIDE SEQUENCE [LARGE SCALE GENOMIC DNA]</scope>
</reference>
<accession>A0A1F6MTS5</accession>
<comment type="function">
    <text evidence="6">One of the primary rRNA binding proteins, it binds specifically to the 5'-end of 16S ribosomal RNA.</text>
</comment>
<dbReference type="CDD" id="cd00364">
    <property type="entry name" value="Ribosomal_uS17"/>
    <property type="match status" value="1"/>
</dbReference>
<dbReference type="PANTHER" id="PTHR10744">
    <property type="entry name" value="40S RIBOSOMAL PROTEIN S11 FAMILY MEMBER"/>
    <property type="match status" value="1"/>
</dbReference>
<dbReference type="HAMAP" id="MF_01345_B">
    <property type="entry name" value="Ribosomal_uS17_B"/>
    <property type="match status" value="1"/>
</dbReference>
<dbReference type="GO" id="GO:0006412">
    <property type="term" value="P:translation"/>
    <property type="evidence" value="ECO:0007669"/>
    <property type="project" value="UniProtKB-UniRule"/>
</dbReference>
<dbReference type="PRINTS" id="PR00973">
    <property type="entry name" value="RIBOSOMALS17"/>
</dbReference>
<keyword evidence="4 6" id="KW-0689">Ribosomal protein</keyword>
<dbReference type="NCBIfam" id="NF004123">
    <property type="entry name" value="PRK05610.1"/>
    <property type="match status" value="1"/>
</dbReference>
<dbReference type="STRING" id="1798692.A3G00_00880"/>
<sequence>MENIGNIKAKVTRRSFEGKVLVARGDKTINVLVESKIMHPKYRKQYLQSRKYLVHDEKNLAKVGGKVLFEECRPLSKTKRWRLVKVLS</sequence>
<comment type="subunit">
    <text evidence="6">Part of the 30S ribosomal subunit.</text>
</comment>
<dbReference type="EMBL" id="MFQN01000010">
    <property type="protein sequence ID" value="OGH75066.1"/>
    <property type="molecule type" value="Genomic_DNA"/>
</dbReference>
<keyword evidence="3 6" id="KW-0694">RNA-binding</keyword>
<dbReference type="PANTHER" id="PTHR10744:SF1">
    <property type="entry name" value="SMALL RIBOSOMAL SUBUNIT PROTEIN US17M"/>
    <property type="match status" value="1"/>
</dbReference>
<dbReference type="NCBIfam" id="TIGR03635">
    <property type="entry name" value="uS17_bact"/>
    <property type="match status" value="1"/>
</dbReference>
<dbReference type="InterPro" id="IPR012340">
    <property type="entry name" value="NA-bd_OB-fold"/>
</dbReference>
<evidence type="ECO:0000256" key="3">
    <source>
        <dbReference type="ARBA" id="ARBA00022884"/>
    </source>
</evidence>
<comment type="caution">
    <text evidence="7">The sequence shown here is derived from an EMBL/GenBank/DDBJ whole genome shotgun (WGS) entry which is preliminary data.</text>
</comment>
<comment type="similarity">
    <text evidence="1 6">Belongs to the universal ribosomal protein uS17 family.</text>
</comment>
<evidence type="ECO:0000256" key="4">
    <source>
        <dbReference type="ARBA" id="ARBA00022980"/>
    </source>
</evidence>
<dbReference type="GO" id="GO:0003735">
    <property type="term" value="F:structural constituent of ribosome"/>
    <property type="evidence" value="ECO:0007669"/>
    <property type="project" value="UniProtKB-UniRule"/>
</dbReference>
<evidence type="ECO:0000256" key="2">
    <source>
        <dbReference type="ARBA" id="ARBA00022730"/>
    </source>
</evidence>
<evidence type="ECO:0000256" key="5">
    <source>
        <dbReference type="ARBA" id="ARBA00023274"/>
    </source>
</evidence>
<dbReference type="GO" id="GO:0022627">
    <property type="term" value="C:cytosolic small ribosomal subunit"/>
    <property type="evidence" value="ECO:0007669"/>
    <property type="project" value="UniProtKB-UniRule"/>
</dbReference>
<dbReference type="SUPFAM" id="SSF50249">
    <property type="entry name" value="Nucleic acid-binding proteins"/>
    <property type="match status" value="1"/>
</dbReference>
<evidence type="ECO:0000313" key="7">
    <source>
        <dbReference type="EMBL" id="OGH75066.1"/>
    </source>
</evidence>
<evidence type="ECO:0000313" key="8">
    <source>
        <dbReference type="Proteomes" id="UP000178347"/>
    </source>
</evidence>
<dbReference type="Gene3D" id="2.40.50.140">
    <property type="entry name" value="Nucleic acid-binding proteins"/>
    <property type="match status" value="1"/>
</dbReference>
<gene>
    <name evidence="6" type="primary">rpsQ</name>
    <name evidence="7" type="ORF">A3G00_00880</name>
</gene>
<dbReference type="Proteomes" id="UP000178347">
    <property type="component" value="Unassembled WGS sequence"/>
</dbReference>
<evidence type="ECO:0000256" key="1">
    <source>
        <dbReference type="ARBA" id="ARBA00010254"/>
    </source>
</evidence>
<name>A0A1F6MTS5_9BACT</name>